<feature type="compositionally biased region" description="Acidic residues" evidence="1">
    <location>
        <begin position="74"/>
        <end position="83"/>
    </location>
</feature>
<dbReference type="Proteomes" id="UP000729402">
    <property type="component" value="Unassembled WGS sequence"/>
</dbReference>
<keyword evidence="3" id="KW-1185">Reference proteome</keyword>
<dbReference type="EMBL" id="JAAALK010000284">
    <property type="protein sequence ID" value="KAG8067126.1"/>
    <property type="molecule type" value="Genomic_DNA"/>
</dbReference>
<comment type="caution">
    <text evidence="2">The sequence shown here is derived from an EMBL/GenBank/DDBJ whole genome shotgun (WGS) entry which is preliminary data.</text>
</comment>
<organism evidence="2 3">
    <name type="scientific">Zizania palustris</name>
    <name type="common">Northern wild rice</name>
    <dbReference type="NCBI Taxonomy" id="103762"/>
    <lineage>
        <taxon>Eukaryota</taxon>
        <taxon>Viridiplantae</taxon>
        <taxon>Streptophyta</taxon>
        <taxon>Embryophyta</taxon>
        <taxon>Tracheophyta</taxon>
        <taxon>Spermatophyta</taxon>
        <taxon>Magnoliopsida</taxon>
        <taxon>Liliopsida</taxon>
        <taxon>Poales</taxon>
        <taxon>Poaceae</taxon>
        <taxon>BOP clade</taxon>
        <taxon>Oryzoideae</taxon>
        <taxon>Oryzeae</taxon>
        <taxon>Zizaniinae</taxon>
        <taxon>Zizania</taxon>
    </lineage>
</organism>
<proteinExistence type="predicted"/>
<accession>A0A8J5VQD6</accession>
<sequence length="135" mass="14603">MDGRKNSKQVVDAAAVLSGEGEGEGEGEREAGKQLKARKGYQLVATQFWPLMDKIDAWLEQHRSPQQEEAPTSDVEDEEEEEAPAPAPAPADRGEGLADTIRRLLRDLDDADDGDTSTTGLAAEGYAAGRRHEEA</sequence>
<evidence type="ECO:0000313" key="2">
    <source>
        <dbReference type="EMBL" id="KAG8067126.1"/>
    </source>
</evidence>
<protein>
    <submittedName>
        <fullName evidence="2">Uncharacterized protein</fullName>
    </submittedName>
</protein>
<evidence type="ECO:0000256" key="1">
    <source>
        <dbReference type="SAM" id="MobiDB-lite"/>
    </source>
</evidence>
<feature type="region of interest" description="Disordered" evidence="1">
    <location>
        <begin position="59"/>
        <end position="135"/>
    </location>
</feature>
<feature type="region of interest" description="Disordered" evidence="1">
    <location>
        <begin position="1"/>
        <end position="37"/>
    </location>
</feature>
<evidence type="ECO:0000313" key="3">
    <source>
        <dbReference type="Proteomes" id="UP000729402"/>
    </source>
</evidence>
<feature type="compositionally biased region" description="Basic and acidic residues" evidence="1">
    <location>
        <begin position="92"/>
        <end position="108"/>
    </location>
</feature>
<reference evidence="2" key="2">
    <citation type="submission" date="2021-02" db="EMBL/GenBank/DDBJ databases">
        <authorList>
            <person name="Kimball J.A."/>
            <person name="Haas M.W."/>
            <person name="Macchietto M."/>
            <person name="Kono T."/>
            <person name="Duquette J."/>
            <person name="Shao M."/>
        </authorList>
    </citation>
    <scope>NUCLEOTIDE SEQUENCE</scope>
    <source>
        <tissue evidence="2">Fresh leaf tissue</tissue>
    </source>
</reference>
<dbReference type="AlphaFoldDB" id="A0A8J5VQD6"/>
<reference evidence="2" key="1">
    <citation type="journal article" date="2021" name="bioRxiv">
        <title>Whole Genome Assembly and Annotation of Northern Wild Rice, Zizania palustris L., Supports a Whole Genome Duplication in the Zizania Genus.</title>
        <authorList>
            <person name="Haas M."/>
            <person name="Kono T."/>
            <person name="Macchietto M."/>
            <person name="Millas R."/>
            <person name="McGilp L."/>
            <person name="Shao M."/>
            <person name="Duquette J."/>
            <person name="Hirsch C.N."/>
            <person name="Kimball J."/>
        </authorList>
    </citation>
    <scope>NUCLEOTIDE SEQUENCE</scope>
    <source>
        <tissue evidence="2">Fresh leaf tissue</tissue>
    </source>
</reference>
<name>A0A8J5VQD6_ZIZPA</name>
<gene>
    <name evidence="2" type="ORF">GUJ93_ZPchr0005g14965</name>
</gene>